<dbReference type="AlphaFoldDB" id="A0A255G3P3"/>
<comment type="caution">
    <text evidence="2">The sequence shown here is derived from an EMBL/GenBank/DDBJ whole genome shotgun (WGS) entry which is preliminary data.</text>
</comment>
<evidence type="ECO:0000313" key="3">
    <source>
        <dbReference type="Proteomes" id="UP000215896"/>
    </source>
</evidence>
<evidence type="ECO:0000313" key="2">
    <source>
        <dbReference type="EMBL" id="OYO10547.1"/>
    </source>
</evidence>
<keyword evidence="1" id="KW-0812">Transmembrane</keyword>
<dbReference type="RefSeq" id="WP_094406260.1">
    <property type="nucleotide sequence ID" value="NZ_NMVO01000016.1"/>
</dbReference>
<feature type="transmembrane region" description="Helical" evidence="1">
    <location>
        <begin position="131"/>
        <end position="153"/>
    </location>
</feature>
<protein>
    <recommendedName>
        <fullName evidence="4">DUF3592 domain-containing protein</fullName>
    </recommendedName>
</protein>
<proteinExistence type="predicted"/>
<name>A0A255G3P3_9ACTN</name>
<organism evidence="2 3">
    <name type="scientific">Enemella evansiae</name>
    <dbReference type="NCBI Taxonomy" id="2016499"/>
    <lineage>
        <taxon>Bacteria</taxon>
        <taxon>Bacillati</taxon>
        <taxon>Actinomycetota</taxon>
        <taxon>Actinomycetes</taxon>
        <taxon>Propionibacteriales</taxon>
        <taxon>Propionibacteriaceae</taxon>
        <taxon>Enemella</taxon>
    </lineage>
</organism>
<keyword evidence="1" id="KW-0472">Membrane</keyword>
<feature type="transmembrane region" description="Helical" evidence="1">
    <location>
        <begin position="7"/>
        <end position="30"/>
    </location>
</feature>
<reference evidence="2 3" key="1">
    <citation type="submission" date="2017-07" db="EMBL/GenBank/DDBJ databases">
        <title>Draft whole genome sequences of clinical Proprionibacteriaceae strains.</title>
        <authorList>
            <person name="Bernier A.-M."/>
            <person name="Bernard K."/>
            <person name="Domingo M.-C."/>
        </authorList>
    </citation>
    <scope>NUCLEOTIDE SEQUENCE [LARGE SCALE GENOMIC DNA]</scope>
    <source>
        <strain evidence="2 3">NML 030167</strain>
    </source>
</reference>
<dbReference type="OrthoDB" id="4237685at2"/>
<keyword evidence="3" id="KW-1185">Reference proteome</keyword>
<sequence>MLWKWGFRALTGLMILLLVGTAVVGGWIAWSDAKADWREADATVVEVTSTKVGYGGRGAPSYDRYQLRYQAVLEFTDDRGRSHQVRDPTTTTGYLEHDVGDSVPIRYDANDPQVVSASSREGDGWVPTWRFWALFTAGLVVVFGGCAWLFGFLGGDWRWPLRAGVGLRR</sequence>
<dbReference type="EMBL" id="NMVO01000016">
    <property type="protein sequence ID" value="OYO10547.1"/>
    <property type="molecule type" value="Genomic_DNA"/>
</dbReference>
<dbReference type="Proteomes" id="UP000215896">
    <property type="component" value="Unassembled WGS sequence"/>
</dbReference>
<accession>A0A255G3P3</accession>
<keyword evidence="1" id="KW-1133">Transmembrane helix</keyword>
<gene>
    <name evidence="2" type="ORF">CGZ94_16160</name>
</gene>
<evidence type="ECO:0008006" key="4">
    <source>
        <dbReference type="Google" id="ProtNLM"/>
    </source>
</evidence>
<evidence type="ECO:0000256" key="1">
    <source>
        <dbReference type="SAM" id="Phobius"/>
    </source>
</evidence>